<dbReference type="EMBL" id="AP021876">
    <property type="protein sequence ID" value="BBO81705.1"/>
    <property type="molecule type" value="Genomic_DNA"/>
</dbReference>
<dbReference type="KEGG" id="dov:DSCO28_22710"/>
<reference evidence="1 2" key="1">
    <citation type="submission" date="2019-11" db="EMBL/GenBank/DDBJ databases">
        <title>Comparative genomics of hydrocarbon-degrading Desulfosarcina strains.</title>
        <authorList>
            <person name="Watanabe M."/>
            <person name="Kojima H."/>
            <person name="Fukui M."/>
        </authorList>
    </citation>
    <scope>NUCLEOTIDE SEQUENCE [LARGE SCALE GENOMIC DNA]</scope>
    <source>
        <strain evidence="1 2">28bB2T</strain>
    </source>
</reference>
<sequence>MSTIVYHRASRLFTGLLLTLCLSACSTGPLVGLLYTDVRLPLTTDLRATPVPEKSPSSDRVIEIKEPISGLGLYARVSTNAIGEVARRNGVDPLYFADQEIFSILGIWKTHRVYLYGEPIPATTSP</sequence>
<organism evidence="1 2">
    <name type="scientific">Desulfosarcina ovata subsp. sediminis</name>
    <dbReference type="NCBI Taxonomy" id="885957"/>
    <lineage>
        <taxon>Bacteria</taxon>
        <taxon>Pseudomonadati</taxon>
        <taxon>Thermodesulfobacteriota</taxon>
        <taxon>Desulfobacteria</taxon>
        <taxon>Desulfobacterales</taxon>
        <taxon>Desulfosarcinaceae</taxon>
        <taxon>Desulfosarcina</taxon>
    </lineage>
</organism>
<gene>
    <name evidence="1" type="ORF">DSCO28_22710</name>
</gene>
<dbReference type="AlphaFoldDB" id="A0A5K7ZMR9"/>
<evidence type="ECO:0000313" key="1">
    <source>
        <dbReference type="EMBL" id="BBO81705.1"/>
    </source>
</evidence>
<dbReference type="Proteomes" id="UP000425960">
    <property type="component" value="Chromosome"/>
</dbReference>
<protein>
    <submittedName>
        <fullName evidence="1">Uncharacterized protein</fullName>
    </submittedName>
</protein>
<name>A0A5K7ZMR9_9BACT</name>
<proteinExistence type="predicted"/>
<evidence type="ECO:0000313" key="2">
    <source>
        <dbReference type="Proteomes" id="UP000425960"/>
    </source>
</evidence>
<dbReference type="RefSeq" id="WP_155322332.1">
    <property type="nucleotide sequence ID" value="NZ_AP021876.1"/>
</dbReference>
<accession>A0A5K7ZMR9</accession>